<organism evidence="1">
    <name type="scientific">Paraconexibacter sp. AEG42_29</name>
    <dbReference type="NCBI Taxonomy" id="2997339"/>
    <lineage>
        <taxon>Bacteria</taxon>
        <taxon>Bacillati</taxon>
        <taxon>Actinomycetota</taxon>
        <taxon>Thermoleophilia</taxon>
        <taxon>Solirubrobacterales</taxon>
        <taxon>Paraconexibacteraceae</taxon>
        <taxon>Paraconexibacter</taxon>
    </lineage>
</organism>
<dbReference type="EMBL" id="CP114014">
    <property type="protein sequence ID" value="XAY07834.1"/>
    <property type="molecule type" value="Genomic_DNA"/>
</dbReference>
<evidence type="ECO:0000313" key="1">
    <source>
        <dbReference type="EMBL" id="XAY07834.1"/>
    </source>
</evidence>
<dbReference type="AlphaFoldDB" id="A0AAU7B2S2"/>
<protein>
    <submittedName>
        <fullName evidence="1">Uncharacterized protein</fullName>
    </submittedName>
</protein>
<gene>
    <name evidence="1" type="ORF">DSM112329_04725</name>
</gene>
<proteinExistence type="predicted"/>
<reference evidence="1" key="1">
    <citation type="submission" date="2022-12" db="EMBL/GenBank/DDBJ databases">
        <title>Paraconexibacter alkalitolerans sp. nov. and Baekduia alba sp. nov., isolated from soil and emended description of the genera Paraconexibacter (Chun et al., 2020) and Baekduia (An et al., 2020).</title>
        <authorList>
            <person name="Vieira S."/>
            <person name="Huber K.J."/>
            <person name="Geppert A."/>
            <person name="Wolf J."/>
            <person name="Neumann-Schaal M."/>
            <person name="Muesken M."/>
            <person name="Overmann J."/>
        </authorList>
    </citation>
    <scope>NUCLEOTIDE SEQUENCE</scope>
    <source>
        <strain evidence="1">AEG42_29</strain>
    </source>
</reference>
<dbReference type="KEGG" id="parq:DSM112329_04725"/>
<dbReference type="RefSeq" id="WP_354699024.1">
    <property type="nucleotide sequence ID" value="NZ_CP114014.1"/>
</dbReference>
<name>A0AAU7B2S2_9ACTN</name>
<sequence>MSLDGTVFRLWRSVYADPNSVGLMVDREKWDPQIMYAFDTPGNAPAHWYGPLPRVPIPRRETTRATPIQVPTLPRATILSLKIVGTLQVLPAEITERTGVTFAPRTDGLGPLEIALIELDGTPYVLQRHTHSAQDAGTSVWGAKWNDELMYAFDSSTLWQREGT</sequence>
<accession>A0AAU7B2S2</accession>